<reference evidence="2 3" key="1">
    <citation type="submission" date="2020-08" db="EMBL/GenBank/DDBJ databases">
        <title>Genomic Encyclopedia of Type Strains, Phase III (KMG-III): the genomes of soil and plant-associated and newly described type strains.</title>
        <authorList>
            <person name="Whitman W."/>
        </authorList>
    </citation>
    <scope>NUCLEOTIDE SEQUENCE [LARGE SCALE GENOMIC DNA]</scope>
    <source>
        <strain evidence="2 3">CECT 8840</strain>
    </source>
</reference>
<feature type="region of interest" description="Disordered" evidence="1">
    <location>
        <begin position="26"/>
        <end position="57"/>
    </location>
</feature>
<dbReference type="Proteomes" id="UP000552644">
    <property type="component" value="Unassembled WGS sequence"/>
</dbReference>
<sequence length="57" mass="6835">MVPEFHHQLIEQRTAELRREAVEYRRAREATRRQDAQDKKQSSGERRRGLFRKPASA</sequence>
<proteinExistence type="predicted"/>
<dbReference type="EMBL" id="JACHJP010000001">
    <property type="protein sequence ID" value="MBB4913385.1"/>
    <property type="molecule type" value="Genomic_DNA"/>
</dbReference>
<feature type="compositionally biased region" description="Basic and acidic residues" evidence="1">
    <location>
        <begin position="26"/>
        <end position="48"/>
    </location>
</feature>
<accession>A0A7W7QGW9</accession>
<organism evidence="2 3">
    <name type="scientific">Streptosporangium saharense</name>
    <dbReference type="NCBI Taxonomy" id="1706840"/>
    <lineage>
        <taxon>Bacteria</taxon>
        <taxon>Bacillati</taxon>
        <taxon>Actinomycetota</taxon>
        <taxon>Actinomycetes</taxon>
        <taxon>Streptosporangiales</taxon>
        <taxon>Streptosporangiaceae</taxon>
        <taxon>Streptosporangium</taxon>
    </lineage>
</organism>
<keyword evidence="3" id="KW-1185">Reference proteome</keyword>
<evidence type="ECO:0000313" key="2">
    <source>
        <dbReference type="EMBL" id="MBB4913385.1"/>
    </source>
</evidence>
<dbReference type="RefSeq" id="WP_184712169.1">
    <property type="nucleotide sequence ID" value="NZ_JACHJP010000001.1"/>
</dbReference>
<protein>
    <submittedName>
        <fullName evidence="2">Uncharacterized protein</fullName>
    </submittedName>
</protein>
<evidence type="ECO:0000256" key="1">
    <source>
        <dbReference type="SAM" id="MobiDB-lite"/>
    </source>
</evidence>
<name>A0A7W7QGW9_9ACTN</name>
<evidence type="ECO:0000313" key="3">
    <source>
        <dbReference type="Proteomes" id="UP000552644"/>
    </source>
</evidence>
<comment type="caution">
    <text evidence="2">The sequence shown here is derived from an EMBL/GenBank/DDBJ whole genome shotgun (WGS) entry which is preliminary data.</text>
</comment>
<dbReference type="AlphaFoldDB" id="A0A7W7QGW9"/>
<gene>
    <name evidence="2" type="ORF">FHS44_000457</name>
</gene>